<organism evidence="1 2">
    <name type="scientific">Rhynchospora pubera</name>
    <dbReference type="NCBI Taxonomy" id="906938"/>
    <lineage>
        <taxon>Eukaryota</taxon>
        <taxon>Viridiplantae</taxon>
        <taxon>Streptophyta</taxon>
        <taxon>Embryophyta</taxon>
        <taxon>Tracheophyta</taxon>
        <taxon>Spermatophyta</taxon>
        <taxon>Magnoliopsida</taxon>
        <taxon>Liliopsida</taxon>
        <taxon>Poales</taxon>
        <taxon>Cyperaceae</taxon>
        <taxon>Cyperoideae</taxon>
        <taxon>Rhynchosporeae</taxon>
        <taxon>Rhynchospora</taxon>
    </lineage>
</organism>
<reference evidence="1" key="1">
    <citation type="submission" date="2022-08" db="EMBL/GenBank/DDBJ databases">
        <authorList>
            <person name="Marques A."/>
        </authorList>
    </citation>
    <scope>NUCLEOTIDE SEQUENCE</scope>
    <source>
        <strain evidence="1">RhyPub2mFocal</strain>
        <tissue evidence="1">Leaves</tissue>
    </source>
</reference>
<dbReference type="AlphaFoldDB" id="A0AAV8BUV6"/>
<proteinExistence type="predicted"/>
<protein>
    <submittedName>
        <fullName evidence="1">Presqualene diphosphate phosphatase</fullName>
    </submittedName>
</protein>
<gene>
    <name evidence="1" type="ORF">LUZ62_080477</name>
</gene>
<dbReference type="EMBL" id="JAMFTS010000005">
    <property type="protein sequence ID" value="KAJ4746072.1"/>
    <property type="molecule type" value="Genomic_DNA"/>
</dbReference>
<dbReference type="Proteomes" id="UP001140206">
    <property type="component" value="Chromosome 5"/>
</dbReference>
<comment type="caution">
    <text evidence="1">The sequence shown here is derived from an EMBL/GenBank/DDBJ whole genome shotgun (WGS) entry which is preliminary data.</text>
</comment>
<accession>A0AAV8BUV6</accession>
<evidence type="ECO:0000313" key="2">
    <source>
        <dbReference type="Proteomes" id="UP001140206"/>
    </source>
</evidence>
<keyword evidence="2" id="KW-1185">Reference proteome</keyword>
<name>A0AAV8BUV6_9POAL</name>
<evidence type="ECO:0000313" key="1">
    <source>
        <dbReference type="EMBL" id="KAJ4746072.1"/>
    </source>
</evidence>
<sequence length="137" mass="15485">MATPISTPTTAIRRPSSSFLQSFIALDTSLSLHLHTFFQFIPRFLLKSLEICGDHRLFFSVAISLLFLLSPSLPRRRIPIRSSPCRAHQAPDSRGESGAFAADHWSFPSGHSSRVFFVSQFFFLSIENVREVLQDDD</sequence>